<keyword evidence="1" id="KW-1133">Transmembrane helix</keyword>
<name>A0ABV6UFK9_9ACTN</name>
<proteinExistence type="predicted"/>
<sequence length="92" mass="10180">MSGLIRLIGLALYIGALILVIWFLLYLFDANTGNTVVNWFREAADWLATWSRNIFNNNGIHNSKLRALLIFGLPALVYGAVGNALGRTGSRE</sequence>
<organism evidence="2 3">
    <name type="scientific">Streptacidiphilus cavernicola</name>
    <dbReference type="NCBI Taxonomy" id="3342716"/>
    <lineage>
        <taxon>Bacteria</taxon>
        <taxon>Bacillati</taxon>
        <taxon>Actinomycetota</taxon>
        <taxon>Actinomycetes</taxon>
        <taxon>Kitasatosporales</taxon>
        <taxon>Streptomycetaceae</taxon>
        <taxon>Streptacidiphilus</taxon>
    </lineage>
</organism>
<accession>A0ABV6UFK9</accession>
<feature type="transmembrane region" description="Helical" evidence="1">
    <location>
        <begin position="7"/>
        <end position="28"/>
    </location>
</feature>
<evidence type="ECO:0000313" key="3">
    <source>
        <dbReference type="Proteomes" id="UP001592528"/>
    </source>
</evidence>
<dbReference type="Proteomes" id="UP001592528">
    <property type="component" value="Unassembled WGS sequence"/>
</dbReference>
<comment type="caution">
    <text evidence="2">The sequence shown here is derived from an EMBL/GenBank/DDBJ whole genome shotgun (WGS) entry which is preliminary data.</text>
</comment>
<protein>
    <submittedName>
        <fullName evidence="2">Uncharacterized protein</fullName>
    </submittedName>
</protein>
<keyword evidence="1" id="KW-0472">Membrane</keyword>
<evidence type="ECO:0000256" key="1">
    <source>
        <dbReference type="SAM" id="Phobius"/>
    </source>
</evidence>
<reference evidence="2 3" key="1">
    <citation type="submission" date="2024-09" db="EMBL/GenBank/DDBJ databases">
        <authorList>
            <person name="Lee S.D."/>
        </authorList>
    </citation>
    <scope>NUCLEOTIDE SEQUENCE [LARGE SCALE GENOMIC DNA]</scope>
    <source>
        <strain evidence="2 3">N1-5</strain>
    </source>
</reference>
<dbReference type="RefSeq" id="WP_030251225.1">
    <property type="nucleotide sequence ID" value="NZ_JBHEZZ010000001.1"/>
</dbReference>
<evidence type="ECO:0000313" key="2">
    <source>
        <dbReference type="EMBL" id="MFC1400230.1"/>
    </source>
</evidence>
<dbReference type="EMBL" id="JBHEZZ010000001">
    <property type="protein sequence ID" value="MFC1400230.1"/>
    <property type="molecule type" value="Genomic_DNA"/>
</dbReference>
<keyword evidence="3" id="KW-1185">Reference proteome</keyword>
<feature type="transmembrane region" description="Helical" evidence="1">
    <location>
        <begin position="65"/>
        <end position="86"/>
    </location>
</feature>
<gene>
    <name evidence="2" type="ORF">ACEZDJ_02890</name>
</gene>
<keyword evidence="1" id="KW-0812">Transmembrane</keyword>